<proteinExistence type="predicted"/>
<feature type="transmembrane region" description="Helical" evidence="6">
    <location>
        <begin position="450"/>
        <end position="469"/>
    </location>
</feature>
<dbReference type="PANTHER" id="PTHR45649">
    <property type="entry name" value="AMINO-ACID PERMEASE BAT1"/>
    <property type="match status" value="1"/>
</dbReference>
<feature type="transmembrane region" description="Helical" evidence="6">
    <location>
        <begin position="67"/>
        <end position="89"/>
    </location>
</feature>
<feature type="transmembrane region" description="Helical" evidence="6">
    <location>
        <begin position="192"/>
        <end position="216"/>
    </location>
</feature>
<keyword evidence="5 6" id="KW-0472">Membrane</keyword>
<keyword evidence="3 6" id="KW-0812">Transmembrane</keyword>
<evidence type="ECO:0000256" key="6">
    <source>
        <dbReference type="SAM" id="Phobius"/>
    </source>
</evidence>
<feature type="transmembrane region" description="Helical" evidence="6">
    <location>
        <begin position="280"/>
        <end position="306"/>
    </location>
</feature>
<dbReference type="Pfam" id="PF13520">
    <property type="entry name" value="AA_permease_2"/>
    <property type="match status" value="1"/>
</dbReference>
<keyword evidence="2" id="KW-0813">Transport</keyword>
<evidence type="ECO:0008006" key="9">
    <source>
        <dbReference type="Google" id="ProtNLM"/>
    </source>
</evidence>
<feature type="transmembrane region" description="Helical" evidence="6">
    <location>
        <begin position="318"/>
        <end position="340"/>
    </location>
</feature>
<feature type="transmembrane region" description="Helical" evidence="6">
    <location>
        <begin position="409"/>
        <end position="430"/>
    </location>
</feature>
<organism evidence="7 8">
    <name type="scientific">Trichomonascus ciferrii</name>
    <dbReference type="NCBI Taxonomy" id="44093"/>
    <lineage>
        <taxon>Eukaryota</taxon>
        <taxon>Fungi</taxon>
        <taxon>Dikarya</taxon>
        <taxon>Ascomycota</taxon>
        <taxon>Saccharomycotina</taxon>
        <taxon>Dipodascomycetes</taxon>
        <taxon>Dipodascales</taxon>
        <taxon>Trichomonascaceae</taxon>
        <taxon>Trichomonascus</taxon>
        <taxon>Trichomonascus ciferrii complex</taxon>
    </lineage>
</organism>
<dbReference type="AlphaFoldDB" id="A0A642V0J3"/>
<gene>
    <name evidence="7" type="ORF">TRICI_004633</name>
</gene>
<evidence type="ECO:0000256" key="3">
    <source>
        <dbReference type="ARBA" id="ARBA00022692"/>
    </source>
</evidence>
<dbReference type="OrthoDB" id="3257095at2759"/>
<comment type="caution">
    <text evidence="7">The sequence shown here is derived from an EMBL/GenBank/DDBJ whole genome shotgun (WGS) entry which is preliminary data.</text>
</comment>
<evidence type="ECO:0000256" key="4">
    <source>
        <dbReference type="ARBA" id="ARBA00022989"/>
    </source>
</evidence>
<evidence type="ECO:0000313" key="7">
    <source>
        <dbReference type="EMBL" id="KAA8909129.1"/>
    </source>
</evidence>
<dbReference type="GO" id="GO:0022857">
    <property type="term" value="F:transmembrane transporter activity"/>
    <property type="evidence" value="ECO:0007669"/>
    <property type="project" value="InterPro"/>
</dbReference>
<comment type="subcellular location">
    <subcellularLocation>
        <location evidence="1">Membrane</location>
        <topology evidence="1">Multi-pass membrane protein</topology>
    </subcellularLocation>
</comment>
<dbReference type="PANTHER" id="PTHR45649:SF22">
    <property type="entry name" value="TRANSPORTER, PUTATIVE (EUROFUNG)-RELATED"/>
    <property type="match status" value="1"/>
</dbReference>
<dbReference type="Proteomes" id="UP000761534">
    <property type="component" value="Unassembled WGS sequence"/>
</dbReference>
<dbReference type="Gene3D" id="1.20.1740.10">
    <property type="entry name" value="Amino acid/polyamine transporter I"/>
    <property type="match status" value="1"/>
</dbReference>
<sequence>MEKRSVEEDIKPTQQGVQDALDLADLGHAPELSRKFNIWSMLSLAFCVLGTWSVFAQDLDSGLSNGGSIAILWGLAVVLFCNICVALSLGEMCSAMPTALGQAYWVHRIYSTPVGRFISYICAWTNTFGWWTLTASQNAFMTNLLLEMKVIFEPDWAGATTGWLEFVVYVGVTVLFTVVNCISCRNERVLPWFNNAVAFQFVALMVVFSLALLIAVGTKDHLSFQSAKFVFGNWINLTDWPDGVVWFTGLLQAAYGLTAFDAVIHMVEEIPAPRVNVPKVLYLAVIFGAVSGGLFMMVCLFCIQDIDSLLDTPTGLPFVQLVTSSIGKVGGAVLMALFIFNGMGQGVSVMTSASRLTWGFARDGGMPFSNYLSRIDGYWQAPIRALWLECGLISLIGVLYLFAETVLQAILSVSTIALTISYAIPIMTLLICGRDTLPPGEFKLGKFGPVINWISLIYCCITTVFFFFPETVHPTPSDMNYAIAVFGIMLVISLGFWFIKGSKTYLQTDEAQIEILRARELETHSTHTH</sequence>
<dbReference type="InterPro" id="IPR002293">
    <property type="entry name" value="AA/rel_permease1"/>
</dbReference>
<dbReference type="VEuPathDB" id="FungiDB:TRICI_004633"/>
<evidence type="ECO:0000256" key="1">
    <source>
        <dbReference type="ARBA" id="ARBA00004141"/>
    </source>
</evidence>
<dbReference type="GO" id="GO:0016020">
    <property type="term" value="C:membrane"/>
    <property type="evidence" value="ECO:0007669"/>
    <property type="project" value="UniProtKB-SubCell"/>
</dbReference>
<accession>A0A642V0J3</accession>
<evidence type="ECO:0000256" key="2">
    <source>
        <dbReference type="ARBA" id="ARBA00022448"/>
    </source>
</evidence>
<protein>
    <recommendedName>
        <fullName evidence="9">Amino acid permease/ SLC12A domain-containing protein</fullName>
    </recommendedName>
</protein>
<feature type="transmembrane region" description="Helical" evidence="6">
    <location>
        <begin position="117"/>
        <end position="136"/>
    </location>
</feature>
<feature type="transmembrane region" description="Helical" evidence="6">
    <location>
        <begin position="481"/>
        <end position="499"/>
    </location>
</feature>
<feature type="transmembrane region" description="Helical" evidence="6">
    <location>
        <begin position="385"/>
        <end position="403"/>
    </location>
</feature>
<evidence type="ECO:0000256" key="5">
    <source>
        <dbReference type="ARBA" id="ARBA00023136"/>
    </source>
</evidence>
<dbReference type="PIRSF" id="PIRSF006060">
    <property type="entry name" value="AA_transporter"/>
    <property type="match status" value="1"/>
</dbReference>
<evidence type="ECO:0000313" key="8">
    <source>
        <dbReference type="Proteomes" id="UP000761534"/>
    </source>
</evidence>
<feature type="transmembrane region" description="Helical" evidence="6">
    <location>
        <begin position="36"/>
        <end position="55"/>
    </location>
</feature>
<keyword evidence="4 6" id="KW-1133">Transmembrane helix</keyword>
<dbReference type="EMBL" id="SWFS01000349">
    <property type="protein sequence ID" value="KAA8909129.1"/>
    <property type="molecule type" value="Genomic_DNA"/>
</dbReference>
<feature type="transmembrane region" description="Helical" evidence="6">
    <location>
        <begin position="156"/>
        <end position="180"/>
    </location>
</feature>
<reference evidence="7" key="1">
    <citation type="journal article" date="2019" name="G3 (Bethesda)">
        <title>Genome Assemblies of Two Rare Opportunistic Yeast Pathogens: Diutina rugosa (syn. Candida rugosa) and Trichomonascus ciferrii (syn. Candida ciferrii).</title>
        <authorList>
            <person name="Mixao V."/>
            <person name="Saus E."/>
            <person name="Hansen A.P."/>
            <person name="Lass-Florl C."/>
            <person name="Gabaldon T."/>
        </authorList>
    </citation>
    <scope>NUCLEOTIDE SEQUENCE</scope>
    <source>
        <strain evidence="7">CBS 4856</strain>
    </source>
</reference>
<name>A0A642V0J3_9ASCO</name>
<keyword evidence="8" id="KW-1185">Reference proteome</keyword>